<accession>A0A921ZA79</accession>
<reference evidence="4" key="2">
    <citation type="submission" date="2020-12" db="EMBL/GenBank/DDBJ databases">
        <authorList>
            <person name="Kanost M."/>
        </authorList>
    </citation>
    <scope>NUCLEOTIDE SEQUENCE</scope>
</reference>
<name>A0A921ZA79_MANSE</name>
<feature type="compositionally biased region" description="Polar residues" evidence="1">
    <location>
        <begin position="259"/>
        <end position="275"/>
    </location>
</feature>
<gene>
    <name evidence="4" type="ORF">O3G_MSEX008345</name>
</gene>
<evidence type="ECO:0000256" key="3">
    <source>
        <dbReference type="SAM" id="SignalP"/>
    </source>
</evidence>
<feature type="compositionally biased region" description="Polar residues" evidence="1">
    <location>
        <begin position="369"/>
        <end position="378"/>
    </location>
</feature>
<sequence length="393" mass="42833">MWIVALYYLTAVGYAVGAHPVTCSSNDECGEGHYCEISAHRCIECLQCGNLKRQSPPFLPEHSCVKTLVDCGPCLEGLVVDHRDVNAECVFPESQGNSPILPVYSWVFIGIAIIIVIGMAVCFYLYRKPEIFKASMSNCSLFVGPSEVSQATPDLPPPYNPDYSFVPSQNRSYAPPADWTNPPVDDTAQPFIKRVPSAQPQDARERADTQRARIFNRPAYSYQEEEESVCSPESDEHRDDKYSPPSPWMPPVDEETVESMWTPQELPQDNNTGNTIKRVRRAPSSDDEDEAGESDGAPSRPLALLPAVTPASPASPAELALPAPAVTADACDTPSQGPSSAKRACVRQESRNNRHQDSSAGSSTSGAGMNQQPTSDTQTALFINVVINNNKLN</sequence>
<feature type="transmembrane region" description="Helical" evidence="2">
    <location>
        <begin position="103"/>
        <end position="126"/>
    </location>
</feature>
<dbReference type="Proteomes" id="UP000791440">
    <property type="component" value="Unassembled WGS sequence"/>
</dbReference>
<evidence type="ECO:0000313" key="4">
    <source>
        <dbReference type="EMBL" id="KAG6453775.1"/>
    </source>
</evidence>
<feature type="compositionally biased region" description="Low complexity" evidence="1">
    <location>
        <begin position="358"/>
        <end position="368"/>
    </location>
</feature>
<reference evidence="4" key="1">
    <citation type="journal article" date="2016" name="Insect Biochem. Mol. Biol.">
        <title>Multifaceted biological insights from a draft genome sequence of the tobacco hornworm moth, Manduca sexta.</title>
        <authorList>
            <person name="Kanost M.R."/>
            <person name="Arrese E.L."/>
            <person name="Cao X."/>
            <person name="Chen Y.R."/>
            <person name="Chellapilla S."/>
            <person name="Goldsmith M.R."/>
            <person name="Grosse-Wilde E."/>
            <person name="Heckel D.G."/>
            <person name="Herndon N."/>
            <person name="Jiang H."/>
            <person name="Papanicolaou A."/>
            <person name="Qu J."/>
            <person name="Soulages J.L."/>
            <person name="Vogel H."/>
            <person name="Walters J."/>
            <person name="Waterhouse R.M."/>
            <person name="Ahn S.J."/>
            <person name="Almeida F.C."/>
            <person name="An C."/>
            <person name="Aqrawi P."/>
            <person name="Bretschneider A."/>
            <person name="Bryant W.B."/>
            <person name="Bucks S."/>
            <person name="Chao H."/>
            <person name="Chevignon G."/>
            <person name="Christen J.M."/>
            <person name="Clarke D.F."/>
            <person name="Dittmer N.T."/>
            <person name="Ferguson L.C.F."/>
            <person name="Garavelou S."/>
            <person name="Gordon K.H.J."/>
            <person name="Gunaratna R.T."/>
            <person name="Han Y."/>
            <person name="Hauser F."/>
            <person name="He Y."/>
            <person name="Heidel-Fischer H."/>
            <person name="Hirsh A."/>
            <person name="Hu Y."/>
            <person name="Jiang H."/>
            <person name="Kalra D."/>
            <person name="Klinner C."/>
            <person name="Konig C."/>
            <person name="Kovar C."/>
            <person name="Kroll A.R."/>
            <person name="Kuwar S.S."/>
            <person name="Lee S.L."/>
            <person name="Lehman R."/>
            <person name="Li K."/>
            <person name="Li Z."/>
            <person name="Liang H."/>
            <person name="Lovelace S."/>
            <person name="Lu Z."/>
            <person name="Mansfield J.H."/>
            <person name="McCulloch K.J."/>
            <person name="Mathew T."/>
            <person name="Morton B."/>
            <person name="Muzny D.M."/>
            <person name="Neunemann D."/>
            <person name="Ongeri F."/>
            <person name="Pauchet Y."/>
            <person name="Pu L.L."/>
            <person name="Pyrousis I."/>
            <person name="Rao X.J."/>
            <person name="Redding A."/>
            <person name="Roesel C."/>
            <person name="Sanchez-Gracia A."/>
            <person name="Schaack S."/>
            <person name="Shukla A."/>
            <person name="Tetreau G."/>
            <person name="Wang Y."/>
            <person name="Xiong G.H."/>
            <person name="Traut W."/>
            <person name="Walsh T.K."/>
            <person name="Worley K.C."/>
            <person name="Wu D."/>
            <person name="Wu W."/>
            <person name="Wu Y.Q."/>
            <person name="Zhang X."/>
            <person name="Zou Z."/>
            <person name="Zucker H."/>
            <person name="Briscoe A.D."/>
            <person name="Burmester T."/>
            <person name="Clem R.J."/>
            <person name="Feyereisen R."/>
            <person name="Grimmelikhuijzen C.J.P."/>
            <person name="Hamodrakas S.J."/>
            <person name="Hansson B.S."/>
            <person name="Huguet E."/>
            <person name="Jermiin L.S."/>
            <person name="Lan Q."/>
            <person name="Lehman H.K."/>
            <person name="Lorenzen M."/>
            <person name="Merzendorfer H."/>
            <person name="Michalopoulos I."/>
            <person name="Morton D.B."/>
            <person name="Muthukrishnan S."/>
            <person name="Oakeshott J.G."/>
            <person name="Palmer W."/>
            <person name="Park Y."/>
            <person name="Passarelli A.L."/>
            <person name="Rozas J."/>
            <person name="Schwartz L.M."/>
            <person name="Smith W."/>
            <person name="Southgate A."/>
            <person name="Vilcinskas A."/>
            <person name="Vogt R."/>
            <person name="Wang P."/>
            <person name="Werren J."/>
            <person name="Yu X.Q."/>
            <person name="Zhou J.J."/>
            <person name="Brown S.J."/>
            <person name="Scherer S.E."/>
            <person name="Richards S."/>
            <person name="Blissard G.W."/>
        </authorList>
    </citation>
    <scope>NUCLEOTIDE SEQUENCE</scope>
</reference>
<dbReference type="EMBL" id="JH668450">
    <property type="protein sequence ID" value="KAG6453775.1"/>
    <property type="molecule type" value="Genomic_DNA"/>
</dbReference>
<keyword evidence="2" id="KW-0812">Transmembrane</keyword>
<comment type="caution">
    <text evidence="4">The sequence shown here is derived from an EMBL/GenBank/DDBJ whole genome shotgun (WGS) entry which is preliminary data.</text>
</comment>
<keyword evidence="2" id="KW-0472">Membrane</keyword>
<proteinExistence type="predicted"/>
<feature type="signal peptide" evidence="3">
    <location>
        <begin position="1"/>
        <end position="17"/>
    </location>
</feature>
<evidence type="ECO:0000256" key="2">
    <source>
        <dbReference type="SAM" id="Phobius"/>
    </source>
</evidence>
<feature type="chain" id="PRO_5038078113" evidence="3">
    <location>
        <begin position="18"/>
        <end position="393"/>
    </location>
</feature>
<keyword evidence="5" id="KW-1185">Reference proteome</keyword>
<feature type="region of interest" description="Disordered" evidence="1">
    <location>
        <begin position="153"/>
        <end position="378"/>
    </location>
</feature>
<keyword evidence="3" id="KW-0732">Signal</keyword>
<keyword evidence="2" id="KW-1133">Transmembrane helix</keyword>
<organism evidence="4 5">
    <name type="scientific">Manduca sexta</name>
    <name type="common">Tobacco hawkmoth</name>
    <name type="synonym">Tobacco hornworm</name>
    <dbReference type="NCBI Taxonomy" id="7130"/>
    <lineage>
        <taxon>Eukaryota</taxon>
        <taxon>Metazoa</taxon>
        <taxon>Ecdysozoa</taxon>
        <taxon>Arthropoda</taxon>
        <taxon>Hexapoda</taxon>
        <taxon>Insecta</taxon>
        <taxon>Pterygota</taxon>
        <taxon>Neoptera</taxon>
        <taxon>Endopterygota</taxon>
        <taxon>Lepidoptera</taxon>
        <taxon>Glossata</taxon>
        <taxon>Ditrysia</taxon>
        <taxon>Bombycoidea</taxon>
        <taxon>Sphingidae</taxon>
        <taxon>Sphinginae</taxon>
        <taxon>Sphingini</taxon>
        <taxon>Manduca</taxon>
    </lineage>
</organism>
<feature type="compositionally biased region" description="Basic and acidic residues" evidence="1">
    <location>
        <begin position="346"/>
        <end position="357"/>
    </location>
</feature>
<evidence type="ECO:0000313" key="5">
    <source>
        <dbReference type="Proteomes" id="UP000791440"/>
    </source>
</evidence>
<protein>
    <submittedName>
        <fullName evidence="4">Uncharacterized protein</fullName>
    </submittedName>
</protein>
<feature type="compositionally biased region" description="Basic and acidic residues" evidence="1">
    <location>
        <begin position="202"/>
        <end position="211"/>
    </location>
</feature>
<feature type="compositionally biased region" description="Low complexity" evidence="1">
    <location>
        <begin position="294"/>
        <end position="325"/>
    </location>
</feature>
<evidence type="ECO:0000256" key="1">
    <source>
        <dbReference type="SAM" id="MobiDB-lite"/>
    </source>
</evidence>
<dbReference type="AlphaFoldDB" id="A0A921ZA79"/>